<name>A0A3E1NJ82_9BACT</name>
<dbReference type="Pfam" id="PF15569">
    <property type="entry name" value="Imm40"/>
    <property type="match status" value="1"/>
</dbReference>
<organism evidence="2 3">
    <name type="scientific">Deminuibacter soli</name>
    <dbReference type="NCBI Taxonomy" id="2291815"/>
    <lineage>
        <taxon>Bacteria</taxon>
        <taxon>Pseudomonadati</taxon>
        <taxon>Bacteroidota</taxon>
        <taxon>Chitinophagia</taxon>
        <taxon>Chitinophagales</taxon>
        <taxon>Chitinophagaceae</taxon>
        <taxon>Deminuibacter</taxon>
    </lineage>
</organism>
<evidence type="ECO:0000313" key="3">
    <source>
        <dbReference type="Proteomes" id="UP000261284"/>
    </source>
</evidence>
<evidence type="ECO:0000259" key="1">
    <source>
        <dbReference type="Pfam" id="PF15569"/>
    </source>
</evidence>
<sequence length="77" mass="8953">MQLMNFYAARIPILGGDIYECTNNVMSSNYDNWYCDKLPGEATDEFLNRSIMKSKNYIEAYQNKDPDKIFFVLVPAI</sequence>
<dbReference type="EMBL" id="QTJU01000003">
    <property type="protein sequence ID" value="RFM27941.1"/>
    <property type="molecule type" value="Genomic_DNA"/>
</dbReference>
<accession>A0A3E1NJ82</accession>
<protein>
    <recommendedName>
        <fullName evidence="1">Immunity protein 40 domain-containing protein</fullName>
    </recommendedName>
</protein>
<gene>
    <name evidence="2" type="ORF">DXN05_10360</name>
</gene>
<dbReference type="InterPro" id="IPR029080">
    <property type="entry name" value="Imm40"/>
</dbReference>
<dbReference type="AlphaFoldDB" id="A0A3E1NJ82"/>
<reference evidence="2 3" key="1">
    <citation type="submission" date="2018-08" db="EMBL/GenBank/DDBJ databases">
        <title>Chitinophagaceae sp. K23C18032701, a novel bacterium isolated from forest soil.</title>
        <authorList>
            <person name="Wang C."/>
        </authorList>
    </citation>
    <scope>NUCLEOTIDE SEQUENCE [LARGE SCALE GENOMIC DNA]</scope>
    <source>
        <strain evidence="2 3">K23C18032701</strain>
    </source>
</reference>
<dbReference type="OrthoDB" id="7068062at2"/>
<dbReference type="Proteomes" id="UP000261284">
    <property type="component" value="Unassembled WGS sequence"/>
</dbReference>
<comment type="caution">
    <text evidence="2">The sequence shown here is derived from an EMBL/GenBank/DDBJ whole genome shotgun (WGS) entry which is preliminary data.</text>
</comment>
<evidence type="ECO:0000313" key="2">
    <source>
        <dbReference type="EMBL" id="RFM27941.1"/>
    </source>
</evidence>
<feature type="domain" description="Immunity protein 40" evidence="1">
    <location>
        <begin position="8"/>
        <end position="74"/>
    </location>
</feature>
<keyword evidence="3" id="KW-1185">Reference proteome</keyword>
<proteinExistence type="predicted"/>